<accession>A0A6N2T001</accession>
<dbReference type="RefSeq" id="WP_102722764.1">
    <property type="nucleotide sequence ID" value="NZ_CACRSS010000003.1"/>
</dbReference>
<evidence type="ECO:0000313" key="1">
    <source>
        <dbReference type="EMBL" id="VYS97135.1"/>
    </source>
</evidence>
<organism evidence="1">
    <name type="scientific">Akkermansia muciniphila</name>
    <dbReference type="NCBI Taxonomy" id="239935"/>
    <lineage>
        <taxon>Bacteria</taxon>
        <taxon>Pseudomonadati</taxon>
        <taxon>Verrucomicrobiota</taxon>
        <taxon>Verrucomicrobiia</taxon>
        <taxon>Verrucomicrobiales</taxon>
        <taxon>Akkermansiaceae</taxon>
        <taxon>Akkermansia</taxon>
    </lineage>
</organism>
<dbReference type="AlphaFoldDB" id="A0A6N2T001"/>
<dbReference type="EMBL" id="CACRSS010000003">
    <property type="protein sequence ID" value="VYS97135.1"/>
    <property type="molecule type" value="Genomic_DNA"/>
</dbReference>
<sequence length="276" mass="31938">MNPVYVPILLAWTALLLFHSPAFSDIRLPIPSATRNLNKQNTKLLQLKRLLDEDSIIPFYQEADKMLKEASLYRKKNVTPQELTDGLFLCRLIATAPFIDVNRHSNVMWLMNHTNLDYKVKDFMSRSMPLAALTDKHSTLPEKEEALRFFLTARALVLQQFRSSFDHAFEATWICSEMLLDHAPQLTGDREAAGEFANRLATNEARNNKLKNIIPRRERIFVRELMQCFPTKAVEVKKYLRMAGYGDKDIPALLDRTVGRIPEARYLYKGLPKRKD</sequence>
<proteinExistence type="predicted"/>
<gene>
    <name evidence="1" type="ORF">AMLFYP55_02308</name>
</gene>
<dbReference type="OrthoDB" id="204641at2"/>
<reference evidence="1" key="1">
    <citation type="submission" date="2019-11" db="EMBL/GenBank/DDBJ databases">
        <authorList>
            <person name="Feng L."/>
        </authorList>
    </citation>
    <scope>NUCLEOTIDE SEQUENCE</scope>
    <source>
        <strain evidence="1">AMuciniphilaLFYP55</strain>
    </source>
</reference>
<protein>
    <submittedName>
        <fullName evidence="1">Uncharacterized protein</fullName>
    </submittedName>
</protein>
<name>A0A6N2T001_9BACT</name>